<evidence type="ECO:0000256" key="4">
    <source>
        <dbReference type="PIRSR" id="PIRSR001221-2"/>
    </source>
</evidence>
<gene>
    <name evidence="6" type="ORF">AOQ84DRAFT_428524</name>
</gene>
<feature type="active site" description="Charge relay system" evidence="3">
    <location>
        <position position="133"/>
    </location>
</feature>
<proteinExistence type="inferred from homology"/>
<evidence type="ECO:0000313" key="6">
    <source>
        <dbReference type="EMBL" id="OCL15205.1"/>
    </source>
</evidence>
<feature type="binding site" evidence="4">
    <location>
        <position position="191"/>
    </location>
    <ligand>
        <name>substrate</name>
    </ligand>
</feature>
<dbReference type="AlphaFoldDB" id="A0A8E2FDK7"/>
<name>A0A8E2FDK7_9PEZI</name>
<comment type="similarity">
    <text evidence="1">Belongs to the amidase family.</text>
</comment>
<reference evidence="6 7" key="1">
    <citation type="journal article" date="2016" name="Nat. Commun.">
        <title>Ectomycorrhizal ecology is imprinted in the genome of the dominant symbiotic fungus Cenococcum geophilum.</title>
        <authorList>
            <consortium name="DOE Joint Genome Institute"/>
            <person name="Peter M."/>
            <person name="Kohler A."/>
            <person name="Ohm R.A."/>
            <person name="Kuo A."/>
            <person name="Krutzmann J."/>
            <person name="Morin E."/>
            <person name="Arend M."/>
            <person name="Barry K.W."/>
            <person name="Binder M."/>
            <person name="Choi C."/>
            <person name="Clum A."/>
            <person name="Copeland A."/>
            <person name="Grisel N."/>
            <person name="Haridas S."/>
            <person name="Kipfer T."/>
            <person name="LaButti K."/>
            <person name="Lindquist E."/>
            <person name="Lipzen A."/>
            <person name="Maire R."/>
            <person name="Meier B."/>
            <person name="Mihaltcheva S."/>
            <person name="Molinier V."/>
            <person name="Murat C."/>
            <person name="Poggeler S."/>
            <person name="Quandt C.A."/>
            <person name="Sperisen C."/>
            <person name="Tritt A."/>
            <person name="Tisserant E."/>
            <person name="Crous P.W."/>
            <person name="Henrissat B."/>
            <person name="Nehls U."/>
            <person name="Egli S."/>
            <person name="Spatafora J.W."/>
            <person name="Grigoriev I.V."/>
            <person name="Martin F.M."/>
        </authorList>
    </citation>
    <scope>NUCLEOTIDE SEQUENCE [LARGE SCALE GENOMIC DNA]</scope>
    <source>
        <strain evidence="6 7">CBS 207.34</strain>
    </source>
</reference>
<dbReference type="InterPro" id="IPR023631">
    <property type="entry name" value="Amidase_dom"/>
</dbReference>
<organism evidence="6 7">
    <name type="scientific">Glonium stellatum</name>
    <dbReference type="NCBI Taxonomy" id="574774"/>
    <lineage>
        <taxon>Eukaryota</taxon>
        <taxon>Fungi</taxon>
        <taxon>Dikarya</taxon>
        <taxon>Ascomycota</taxon>
        <taxon>Pezizomycotina</taxon>
        <taxon>Dothideomycetes</taxon>
        <taxon>Pleosporomycetidae</taxon>
        <taxon>Gloniales</taxon>
        <taxon>Gloniaceae</taxon>
        <taxon>Glonium</taxon>
    </lineage>
</organism>
<dbReference type="OrthoDB" id="6428749at2759"/>
<dbReference type="SUPFAM" id="SSF75304">
    <property type="entry name" value="Amidase signature (AS) enzymes"/>
    <property type="match status" value="1"/>
</dbReference>
<keyword evidence="7" id="KW-1185">Reference proteome</keyword>
<protein>
    <submittedName>
        <fullName evidence="6">Amidase</fullName>
    </submittedName>
</protein>
<dbReference type="PIRSF" id="PIRSF001221">
    <property type="entry name" value="Amidase_fungi"/>
    <property type="match status" value="1"/>
</dbReference>
<dbReference type="EMBL" id="KV748474">
    <property type="protein sequence ID" value="OCL15205.1"/>
    <property type="molecule type" value="Genomic_DNA"/>
</dbReference>
<feature type="binding site" evidence="4">
    <location>
        <begin position="238"/>
        <end position="241"/>
    </location>
    <ligand>
        <name>substrate</name>
    </ligand>
</feature>
<dbReference type="PANTHER" id="PTHR46072:SF8">
    <property type="entry name" value="AMIDASE DOMAIN-CONTAINING PROTEIN"/>
    <property type="match status" value="1"/>
</dbReference>
<evidence type="ECO:0000256" key="1">
    <source>
        <dbReference type="ARBA" id="ARBA00009199"/>
    </source>
</evidence>
<dbReference type="Gene3D" id="3.90.1300.10">
    <property type="entry name" value="Amidase signature (AS) domain"/>
    <property type="match status" value="1"/>
</dbReference>
<dbReference type="InterPro" id="IPR036928">
    <property type="entry name" value="AS_sf"/>
</dbReference>
<dbReference type="Proteomes" id="UP000250140">
    <property type="component" value="Unassembled WGS sequence"/>
</dbReference>
<sequence length="561" mass="62037">MSSNWKAVAARKRAETLRKIPQAWVLARDVLQEARLRRDITGTFISSLLSWEERLITDLDSVSLALQISHGVYTALQVTSAFCKRAAFAHQLNNCLHEIFFEDARQRAVELDEYFETTGNTIGPLHGVPISLKDQFHVKNVETTMGYAGWVDTFEGQKDTSQEFKIESQLVTELRSLGAILYCKTSLPQALLVGETVNNLIGTTMNPVNQKLSCGGSSGGEGALQALGGSSLGVGTDIGGSVRIPAAFCGTYSIKPSFGRFSYRRVANSSPGQTIMPSAIGFMATSVLSLKLIMTSLLSTKPWLRDPDVVDMPWRNIAELEVRNTSLCFAVFTNDEKVTPHPPVIRAIKMVVDAVKKAGHKVIQWEPPSHFEACDIHQSFIRADGGADLWKQLGLLHEPLIHQLAELFGTGPVEPTPLLEYQANSLKRKDYSARYMEYWNSTAEKTGTGRAVDAVILPVAPHAAVISGKFYHYGYSEIVNLLDYTSVAIPVTRADKTLDPFDSNYKYMNSVDHQNWADYDPEIYDGAPAGVQLMGRRFDEERMISVAGIVIDALSYTHLEH</sequence>
<evidence type="ECO:0000313" key="7">
    <source>
        <dbReference type="Proteomes" id="UP000250140"/>
    </source>
</evidence>
<feature type="binding site" evidence="4">
    <location>
        <position position="217"/>
    </location>
    <ligand>
        <name>substrate</name>
    </ligand>
</feature>
<accession>A0A8E2FDK7</accession>
<keyword evidence="2" id="KW-0378">Hydrolase</keyword>
<dbReference type="GO" id="GO:0016787">
    <property type="term" value="F:hydrolase activity"/>
    <property type="evidence" value="ECO:0007669"/>
    <property type="project" value="UniProtKB-KW"/>
</dbReference>
<feature type="active site" description="Acyl-ester intermediate" evidence="3">
    <location>
        <position position="241"/>
    </location>
</feature>
<evidence type="ECO:0000259" key="5">
    <source>
        <dbReference type="Pfam" id="PF01425"/>
    </source>
</evidence>
<dbReference type="Pfam" id="PF01425">
    <property type="entry name" value="Amidase"/>
    <property type="match status" value="1"/>
</dbReference>
<evidence type="ECO:0000256" key="3">
    <source>
        <dbReference type="PIRSR" id="PIRSR001221-1"/>
    </source>
</evidence>
<dbReference type="PANTHER" id="PTHR46072">
    <property type="entry name" value="AMIDASE-RELATED-RELATED"/>
    <property type="match status" value="1"/>
</dbReference>
<evidence type="ECO:0000256" key="2">
    <source>
        <dbReference type="ARBA" id="ARBA00022801"/>
    </source>
</evidence>
<feature type="active site" description="Charge relay system" evidence="3">
    <location>
        <position position="217"/>
    </location>
</feature>
<feature type="domain" description="Amidase" evidence="5">
    <location>
        <begin position="78"/>
        <end position="543"/>
    </location>
</feature>